<dbReference type="GO" id="GO:0071111">
    <property type="term" value="F:cyclic-guanylate-specific phosphodiesterase activity"/>
    <property type="evidence" value="ECO:0007669"/>
    <property type="project" value="InterPro"/>
</dbReference>
<dbReference type="RefSeq" id="WP_207526774.1">
    <property type="nucleotide sequence ID" value="NZ_CP071518.1"/>
</dbReference>
<evidence type="ECO:0000313" key="2">
    <source>
        <dbReference type="EMBL" id="QSX79111.1"/>
    </source>
</evidence>
<dbReference type="SUPFAM" id="SSF141868">
    <property type="entry name" value="EAL domain-like"/>
    <property type="match status" value="1"/>
</dbReference>
<dbReference type="KEGG" id="lsf:I8J32_004195"/>
<dbReference type="InterPro" id="IPR035919">
    <property type="entry name" value="EAL_sf"/>
</dbReference>
<evidence type="ECO:0000259" key="1">
    <source>
        <dbReference type="PROSITE" id="PS50883"/>
    </source>
</evidence>
<accession>A0A974Y5X3</accession>
<dbReference type="Proteomes" id="UP000639274">
    <property type="component" value="Chromosome"/>
</dbReference>
<keyword evidence="3" id="KW-1185">Reference proteome</keyword>
<dbReference type="AlphaFoldDB" id="A0A974Y5X3"/>
<dbReference type="PROSITE" id="PS50883">
    <property type="entry name" value="EAL"/>
    <property type="match status" value="1"/>
</dbReference>
<dbReference type="PANTHER" id="PTHR33121">
    <property type="entry name" value="CYCLIC DI-GMP PHOSPHODIESTERASE PDEF"/>
    <property type="match status" value="1"/>
</dbReference>
<feature type="domain" description="EAL" evidence="1">
    <location>
        <begin position="1"/>
        <end position="122"/>
    </location>
</feature>
<proteinExistence type="predicted"/>
<dbReference type="SMART" id="SM00052">
    <property type="entry name" value="EAL"/>
    <property type="match status" value="1"/>
</dbReference>
<dbReference type="PANTHER" id="PTHR33121:SF79">
    <property type="entry name" value="CYCLIC DI-GMP PHOSPHODIESTERASE PDED-RELATED"/>
    <property type="match status" value="1"/>
</dbReference>
<organism evidence="2 3">
    <name type="scientific">Agrilutibacter solisilvae</name>
    <dbReference type="NCBI Taxonomy" id="2763317"/>
    <lineage>
        <taxon>Bacteria</taxon>
        <taxon>Pseudomonadati</taxon>
        <taxon>Pseudomonadota</taxon>
        <taxon>Gammaproteobacteria</taxon>
        <taxon>Lysobacterales</taxon>
        <taxon>Lysobacteraceae</taxon>
        <taxon>Agrilutibacter</taxon>
    </lineage>
</organism>
<reference evidence="2 3" key="1">
    <citation type="submission" date="2021-03" db="EMBL/GenBank/DDBJ databases">
        <title>Lysobacter sp. nov. isolated from soil of gangwondo yeongwol, south Korea.</title>
        <authorList>
            <person name="Kim K.R."/>
            <person name="Kim K.H."/>
            <person name="Jeon C.O."/>
        </authorList>
    </citation>
    <scope>NUCLEOTIDE SEQUENCE [LARGE SCALE GENOMIC DNA]</scope>
    <source>
        <strain evidence="2 3">R19</strain>
    </source>
</reference>
<sequence>MADAARGLGVLARLRLKGFGLSIDDFGTGYSSLAQLSHIPFTELKIDQGFVAGVATHPRKRAVIEASLDLARKLGLDVVAEGVESVEAWQVLAELGCGMAQGYLISKPVPGEELAAALARWRRP</sequence>
<protein>
    <submittedName>
        <fullName evidence="2">EAL domain-containing protein</fullName>
    </submittedName>
</protein>
<dbReference type="InterPro" id="IPR001633">
    <property type="entry name" value="EAL_dom"/>
</dbReference>
<dbReference type="InterPro" id="IPR050706">
    <property type="entry name" value="Cyclic-di-GMP_PDE-like"/>
</dbReference>
<dbReference type="Gene3D" id="3.20.20.450">
    <property type="entry name" value="EAL domain"/>
    <property type="match status" value="1"/>
</dbReference>
<evidence type="ECO:0000313" key="3">
    <source>
        <dbReference type="Proteomes" id="UP000639274"/>
    </source>
</evidence>
<name>A0A974Y5X3_9GAMM</name>
<dbReference type="CDD" id="cd01948">
    <property type="entry name" value="EAL"/>
    <property type="match status" value="1"/>
</dbReference>
<dbReference type="EMBL" id="CP071518">
    <property type="protein sequence ID" value="QSX79111.1"/>
    <property type="molecule type" value="Genomic_DNA"/>
</dbReference>
<gene>
    <name evidence="2" type="ORF">I8J32_004195</name>
</gene>
<dbReference type="Pfam" id="PF00563">
    <property type="entry name" value="EAL"/>
    <property type="match status" value="1"/>
</dbReference>